<dbReference type="InterPro" id="IPR013126">
    <property type="entry name" value="Hsp_70_fam"/>
</dbReference>
<accession>A0A1S3JJR1</accession>
<dbReference type="PROSITE" id="PS00329">
    <property type="entry name" value="HSP70_2"/>
    <property type="match status" value="1"/>
</dbReference>
<proteinExistence type="inferred from homology"/>
<dbReference type="PRINTS" id="PR00301">
    <property type="entry name" value="HEATSHOCK70"/>
</dbReference>
<dbReference type="GO" id="GO:0005524">
    <property type="term" value="F:ATP binding"/>
    <property type="evidence" value="ECO:0007669"/>
    <property type="project" value="UniProtKB-KW"/>
</dbReference>
<feature type="signal peptide" evidence="12">
    <location>
        <begin position="1"/>
        <end position="22"/>
    </location>
</feature>
<keyword evidence="7" id="KW-0547">Nucleotide-binding</keyword>
<keyword evidence="6 12" id="KW-0732">Signal</keyword>
<comment type="subcellular location">
    <subcellularLocation>
        <location evidence="2">Microsome</location>
    </subcellularLocation>
</comment>
<keyword evidence="14" id="KW-0346">Stress response</keyword>
<evidence type="ECO:0000256" key="1">
    <source>
        <dbReference type="ARBA" id="ARBA00002077"/>
    </source>
</evidence>
<keyword evidence="10" id="KW-0492">Microsome</keyword>
<protein>
    <recommendedName>
        <fullName evidence="5">Heat shock 70 kDa protein 13</fullName>
    </recommendedName>
    <alternativeName>
        <fullName evidence="11">Stress-70 protein chaperone microsome-associated 60 kDa protein</fullName>
    </alternativeName>
</protein>
<evidence type="ECO:0000256" key="12">
    <source>
        <dbReference type="SAM" id="SignalP"/>
    </source>
</evidence>
<dbReference type="STRING" id="7574.A0A1S3JJR1"/>
<evidence type="ECO:0000313" key="13">
    <source>
        <dbReference type="Proteomes" id="UP000085678"/>
    </source>
</evidence>
<evidence type="ECO:0000256" key="5">
    <source>
        <dbReference type="ARBA" id="ARBA00018765"/>
    </source>
</evidence>
<comment type="similarity">
    <text evidence="3">Belongs to the heat shock protein 70 family.</text>
</comment>
<dbReference type="KEGG" id="lak:106173863"/>
<dbReference type="InParanoid" id="A0A1S3JJR1"/>
<dbReference type="PROSITE" id="PS01036">
    <property type="entry name" value="HSP70_3"/>
    <property type="match status" value="1"/>
</dbReference>
<dbReference type="GeneID" id="106173863"/>
<evidence type="ECO:0000256" key="11">
    <source>
        <dbReference type="ARBA" id="ARBA00031426"/>
    </source>
</evidence>
<evidence type="ECO:0000256" key="6">
    <source>
        <dbReference type="ARBA" id="ARBA00022729"/>
    </source>
</evidence>
<comment type="function">
    <text evidence="1">Has peptide-independent ATPase activity.</text>
</comment>
<keyword evidence="13" id="KW-1185">Reference proteome</keyword>
<dbReference type="FunFam" id="3.90.640.10:FF:000003">
    <property type="entry name" value="Molecular chaperone DnaK"/>
    <property type="match status" value="1"/>
</dbReference>
<dbReference type="InterPro" id="IPR042048">
    <property type="entry name" value="HSPA13"/>
</dbReference>
<dbReference type="RefSeq" id="XP_013410612.1">
    <property type="nucleotide sequence ID" value="XM_013555158.1"/>
</dbReference>
<dbReference type="OrthoDB" id="2401965at2759"/>
<sequence length="435" mass="48465">MSTAITILGTSILALLLAGYFGQKFMPPPKPKIVGIDLGTTYSCIGVYHAVTGQVRVIPDKEDHLCIPSVVAFREKAVVVGHRAVAQAEHNPSNTFYDGKRFIGKAFSTEELAKEAGRYQFKLVPDEYGMIRYAIQQRDNVTMVTPEYIGSQILTTLKQSAETNLSSPVTRAVMSVPAEFDEMQRNYTRMAARLAGIDVLRIINEPTAAALAYGLHKKEGTNNVLVVDLGGGTLDVSLLNIQGGMFSTQAMAGNNHLGGQDFNQRLFNHLLRQIKQKFGRELKDPEDLQLLRQQTEDIKLNLTNQDAVFIHIPLHSFRKSGHMAFYKDKIMRATFEELNEDLFKRVLDPVKAVLHTVEMEPSEIDEIVLVGGSTRIPKVRKMIREYFDKDPNTSIDPELAVTYGVSIQAGIIGGMWPLTVSAIELPSRVKKIHIR</sequence>
<reference evidence="14" key="1">
    <citation type="submission" date="2025-08" db="UniProtKB">
        <authorList>
            <consortium name="RefSeq"/>
        </authorList>
    </citation>
    <scope>IDENTIFICATION</scope>
    <source>
        <tissue evidence="14">Gonads</tissue>
    </source>
</reference>
<dbReference type="PROSITE" id="PS00297">
    <property type="entry name" value="HSP70_1"/>
    <property type="match status" value="1"/>
</dbReference>
<evidence type="ECO:0000256" key="8">
    <source>
        <dbReference type="ARBA" id="ARBA00022824"/>
    </source>
</evidence>
<organism evidence="13 14">
    <name type="scientific">Lingula anatina</name>
    <name type="common">Brachiopod</name>
    <name type="synonym">Lingula unguis</name>
    <dbReference type="NCBI Taxonomy" id="7574"/>
    <lineage>
        <taxon>Eukaryota</taxon>
        <taxon>Metazoa</taxon>
        <taxon>Spiralia</taxon>
        <taxon>Lophotrochozoa</taxon>
        <taxon>Brachiopoda</taxon>
        <taxon>Linguliformea</taxon>
        <taxon>Lingulata</taxon>
        <taxon>Lingulida</taxon>
        <taxon>Linguloidea</taxon>
        <taxon>Lingulidae</taxon>
        <taxon>Lingula</taxon>
    </lineage>
</organism>
<dbReference type="AlphaFoldDB" id="A0A1S3JJR1"/>
<dbReference type="CDD" id="cd10237">
    <property type="entry name" value="ASKHA_NBD_HSP70_HSPA13"/>
    <property type="match status" value="1"/>
</dbReference>
<dbReference type="SUPFAM" id="SSF53067">
    <property type="entry name" value="Actin-like ATPase domain"/>
    <property type="match status" value="2"/>
</dbReference>
<dbReference type="PANTHER" id="PTHR19375">
    <property type="entry name" value="HEAT SHOCK PROTEIN 70KDA"/>
    <property type="match status" value="1"/>
</dbReference>
<gene>
    <name evidence="14" type="primary">LOC106173863</name>
</gene>
<dbReference type="Proteomes" id="UP000085678">
    <property type="component" value="Unplaced"/>
</dbReference>
<dbReference type="FunFam" id="3.30.30.30:FF:000007">
    <property type="entry name" value="Heat shock 70 kDa protein 13"/>
    <property type="match status" value="1"/>
</dbReference>
<comment type="subunit">
    <text evidence="4">Binds UBQLN2.</text>
</comment>
<feature type="chain" id="PRO_5010383646" description="Heat shock 70 kDa protein 13" evidence="12">
    <location>
        <begin position="23"/>
        <end position="435"/>
    </location>
</feature>
<evidence type="ECO:0000256" key="7">
    <source>
        <dbReference type="ARBA" id="ARBA00022741"/>
    </source>
</evidence>
<evidence type="ECO:0000256" key="9">
    <source>
        <dbReference type="ARBA" id="ARBA00022840"/>
    </source>
</evidence>
<keyword evidence="9" id="KW-0067">ATP-binding</keyword>
<evidence type="ECO:0000256" key="10">
    <source>
        <dbReference type="ARBA" id="ARBA00022848"/>
    </source>
</evidence>
<dbReference type="Gene3D" id="3.30.420.40">
    <property type="match status" value="2"/>
</dbReference>
<name>A0A1S3JJR1_LINAN</name>
<keyword evidence="8" id="KW-0256">Endoplasmic reticulum</keyword>
<dbReference type="Pfam" id="PF00012">
    <property type="entry name" value="HSP70"/>
    <property type="match status" value="1"/>
</dbReference>
<dbReference type="GO" id="GO:0140662">
    <property type="term" value="F:ATP-dependent protein folding chaperone"/>
    <property type="evidence" value="ECO:0007669"/>
    <property type="project" value="InterPro"/>
</dbReference>
<evidence type="ECO:0000256" key="4">
    <source>
        <dbReference type="ARBA" id="ARBA00011671"/>
    </source>
</evidence>
<dbReference type="OMA" id="GGMFITR"/>
<dbReference type="InterPro" id="IPR018181">
    <property type="entry name" value="Heat_shock_70_CS"/>
</dbReference>
<evidence type="ECO:0000256" key="3">
    <source>
        <dbReference type="ARBA" id="ARBA00007381"/>
    </source>
</evidence>
<dbReference type="InterPro" id="IPR043129">
    <property type="entry name" value="ATPase_NBD"/>
</dbReference>
<evidence type="ECO:0000313" key="14">
    <source>
        <dbReference type="RefSeq" id="XP_013410612.1"/>
    </source>
</evidence>
<dbReference type="Gene3D" id="3.90.640.10">
    <property type="entry name" value="Actin, Chain A, domain 4"/>
    <property type="match status" value="1"/>
</dbReference>
<evidence type="ECO:0000256" key="2">
    <source>
        <dbReference type="ARBA" id="ARBA00004144"/>
    </source>
</evidence>